<feature type="domain" description="HTH crp-type" evidence="5">
    <location>
        <begin position="147"/>
        <end position="213"/>
    </location>
</feature>
<evidence type="ECO:0000313" key="7">
    <source>
        <dbReference type="EMBL" id="TCU16025.1"/>
    </source>
</evidence>
<evidence type="ECO:0000259" key="5">
    <source>
        <dbReference type="PROSITE" id="PS51063"/>
    </source>
</evidence>
<dbReference type="EMBL" id="SMBI01000018">
    <property type="protein sequence ID" value="TCU16025.1"/>
    <property type="molecule type" value="Genomic_DNA"/>
</dbReference>
<dbReference type="InterPro" id="IPR050397">
    <property type="entry name" value="Env_Response_Regulators"/>
</dbReference>
<dbReference type="PROSITE" id="PS51063">
    <property type="entry name" value="HTH_CRP_2"/>
    <property type="match status" value="1"/>
</dbReference>
<evidence type="ECO:0000313" key="8">
    <source>
        <dbReference type="Proteomes" id="UP000295021"/>
    </source>
</evidence>
<dbReference type="Gene3D" id="1.10.10.10">
    <property type="entry name" value="Winged helix-like DNA-binding domain superfamily/Winged helix DNA-binding domain"/>
    <property type="match status" value="1"/>
</dbReference>
<reference evidence="6 9" key="2">
    <citation type="submission" date="2020-08" db="EMBL/GenBank/DDBJ databases">
        <title>Genomic Encyclopedia of Type Strains, Phase III (KMG-III): the genomes of soil and plant-associated and newly described type strains.</title>
        <authorList>
            <person name="Whitman W."/>
        </authorList>
    </citation>
    <scope>NUCLEOTIDE SEQUENCE [LARGE SCALE GENOMIC DNA]</scope>
    <source>
        <strain evidence="6 9">CECT 8280</strain>
    </source>
</reference>
<feature type="domain" description="Cyclic nucleotide-binding" evidence="4">
    <location>
        <begin position="13"/>
        <end position="76"/>
    </location>
</feature>
<evidence type="ECO:0000256" key="2">
    <source>
        <dbReference type="ARBA" id="ARBA00023125"/>
    </source>
</evidence>
<dbReference type="PANTHER" id="PTHR24567">
    <property type="entry name" value="CRP FAMILY TRANSCRIPTIONAL REGULATORY PROTEIN"/>
    <property type="match status" value="1"/>
</dbReference>
<dbReference type="Proteomes" id="UP000295021">
    <property type="component" value="Unassembled WGS sequence"/>
</dbReference>
<dbReference type="SUPFAM" id="SSF46785">
    <property type="entry name" value="Winged helix' DNA-binding domain"/>
    <property type="match status" value="1"/>
</dbReference>
<dbReference type="Pfam" id="PF13545">
    <property type="entry name" value="HTH_Crp_2"/>
    <property type="match status" value="1"/>
</dbReference>
<evidence type="ECO:0000256" key="3">
    <source>
        <dbReference type="ARBA" id="ARBA00023163"/>
    </source>
</evidence>
<gene>
    <name evidence="7" type="ORF">EV131_11826</name>
    <name evidence="6" type="ORF">FHS25_006452</name>
</gene>
<dbReference type="InterPro" id="IPR036390">
    <property type="entry name" value="WH_DNA-bd_sf"/>
</dbReference>
<evidence type="ECO:0000256" key="1">
    <source>
        <dbReference type="ARBA" id="ARBA00023015"/>
    </source>
</evidence>
<dbReference type="Gene3D" id="2.60.120.10">
    <property type="entry name" value="Jelly Rolls"/>
    <property type="match status" value="1"/>
</dbReference>
<keyword evidence="9" id="KW-1185">Reference proteome</keyword>
<sequence>MAAPQQSFMANRLLARLPEADYQAVAPYLEFCDLPKGAVLARQGEPVDHVHFPVSGIGSVVVVTAEGNRAEAGLFGFEGYVPAHAAAGIRKSPHEVIAQIEGGAYRLEFDIFVTLIDTNKAFRTLVQRSVAAFTIQLSHTAASNALHEVSERLARWLLMCDDRIKGRQLPLTHEFMAIMLAVRRPSVTTALHILEGNRFIKAERSLITIRDREAMEEFAKDAYGGPEEQHRLLMEACL</sequence>
<protein>
    <submittedName>
        <fullName evidence="7">CRP-like cAMP-binding protein</fullName>
    </submittedName>
</protein>
<evidence type="ECO:0000313" key="6">
    <source>
        <dbReference type="EMBL" id="MBB3165938.1"/>
    </source>
</evidence>
<organism evidence="7 8">
    <name type="scientific">Rhizobium laguerreae</name>
    <dbReference type="NCBI Taxonomy" id="1076926"/>
    <lineage>
        <taxon>Bacteria</taxon>
        <taxon>Pseudomonadati</taxon>
        <taxon>Pseudomonadota</taxon>
        <taxon>Alphaproteobacteria</taxon>
        <taxon>Hyphomicrobiales</taxon>
        <taxon>Rhizobiaceae</taxon>
        <taxon>Rhizobium/Agrobacterium group</taxon>
        <taxon>Rhizobium</taxon>
    </lineage>
</organism>
<dbReference type="PROSITE" id="PS50042">
    <property type="entry name" value="CNMP_BINDING_3"/>
    <property type="match status" value="1"/>
</dbReference>
<dbReference type="InterPro" id="IPR000595">
    <property type="entry name" value="cNMP-bd_dom"/>
</dbReference>
<dbReference type="SMART" id="SM00419">
    <property type="entry name" value="HTH_CRP"/>
    <property type="match status" value="1"/>
</dbReference>
<proteinExistence type="predicted"/>
<reference evidence="7 8" key="1">
    <citation type="submission" date="2019-03" db="EMBL/GenBank/DDBJ databases">
        <title>Genomic Encyclopedia of Type Strains, Phase IV (KMG-V): Genome sequencing to study the core and pangenomes of soil and plant-associated prokaryotes.</title>
        <authorList>
            <person name="Whitman W."/>
        </authorList>
    </citation>
    <scope>NUCLEOTIDE SEQUENCE [LARGE SCALE GENOMIC DNA]</scope>
    <source>
        <strain evidence="7 8">FB403</strain>
    </source>
</reference>
<evidence type="ECO:0000313" key="9">
    <source>
        <dbReference type="Proteomes" id="UP000542811"/>
    </source>
</evidence>
<evidence type="ECO:0000259" key="4">
    <source>
        <dbReference type="PROSITE" id="PS50042"/>
    </source>
</evidence>
<keyword evidence="2" id="KW-0238">DNA-binding</keyword>
<dbReference type="PANTHER" id="PTHR24567:SF74">
    <property type="entry name" value="HTH-TYPE TRANSCRIPTIONAL REGULATOR ARCR"/>
    <property type="match status" value="1"/>
</dbReference>
<dbReference type="EMBL" id="JACHXX010000013">
    <property type="protein sequence ID" value="MBB3165938.1"/>
    <property type="molecule type" value="Genomic_DNA"/>
</dbReference>
<keyword evidence="3" id="KW-0804">Transcription</keyword>
<dbReference type="InterPro" id="IPR036388">
    <property type="entry name" value="WH-like_DNA-bd_sf"/>
</dbReference>
<dbReference type="GO" id="GO:0003700">
    <property type="term" value="F:DNA-binding transcription factor activity"/>
    <property type="evidence" value="ECO:0007669"/>
    <property type="project" value="TreeGrafter"/>
</dbReference>
<dbReference type="AlphaFoldDB" id="A0A1S9GCU7"/>
<dbReference type="RefSeq" id="WP_025397533.1">
    <property type="nucleotide sequence ID" value="NZ_CP088092.1"/>
</dbReference>
<dbReference type="GO" id="GO:0005829">
    <property type="term" value="C:cytosol"/>
    <property type="evidence" value="ECO:0007669"/>
    <property type="project" value="TreeGrafter"/>
</dbReference>
<dbReference type="SUPFAM" id="SSF51206">
    <property type="entry name" value="cAMP-binding domain-like"/>
    <property type="match status" value="1"/>
</dbReference>
<name>A0A1S9GCU7_9HYPH</name>
<dbReference type="InterPro" id="IPR012318">
    <property type="entry name" value="HTH_CRP"/>
</dbReference>
<keyword evidence="1" id="KW-0805">Transcription regulation</keyword>
<dbReference type="InterPro" id="IPR014710">
    <property type="entry name" value="RmlC-like_jellyroll"/>
</dbReference>
<accession>A0A1S9GCU7</accession>
<dbReference type="InterPro" id="IPR018490">
    <property type="entry name" value="cNMP-bd_dom_sf"/>
</dbReference>
<comment type="caution">
    <text evidence="7">The sequence shown here is derived from an EMBL/GenBank/DDBJ whole genome shotgun (WGS) entry which is preliminary data.</text>
</comment>
<dbReference type="Proteomes" id="UP000542811">
    <property type="component" value="Unassembled WGS sequence"/>
</dbReference>
<dbReference type="Pfam" id="PF00027">
    <property type="entry name" value="cNMP_binding"/>
    <property type="match status" value="1"/>
</dbReference>
<dbReference type="GO" id="GO:0003677">
    <property type="term" value="F:DNA binding"/>
    <property type="evidence" value="ECO:0007669"/>
    <property type="project" value="UniProtKB-KW"/>
</dbReference>